<dbReference type="GO" id="GO:0005886">
    <property type="term" value="C:plasma membrane"/>
    <property type="evidence" value="ECO:0007669"/>
    <property type="project" value="UniProtKB-SubCell"/>
</dbReference>
<dbReference type="Gene3D" id="1.20.120.220">
    <property type="entry name" value="ATP synthase, F0 complex, subunit A"/>
    <property type="match status" value="1"/>
</dbReference>
<keyword evidence="8 11" id="KW-0406">Ion transport</keyword>
<name>A0A133S7D4_9FIRM</name>
<evidence type="ECO:0000256" key="7">
    <source>
        <dbReference type="ARBA" id="ARBA00022989"/>
    </source>
</evidence>
<dbReference type="NCBIfam" id="TIGR01131">
    <property type="entry name" value="ATP_synt_6_or_A"/>
    <property type="match status" value="1"/>
</dbReference>
<comment type="subcellular location">
    <subcellularLocation>
        <location evidence="11 12">Cell membrane</location>
        <topology evidence="11 12">Multi-pass membrane protein</topology>
    </subcellularLocation>
    <subcellularLocation>
        <location evidence="1">Membrane</location>
        <topology evidence="1">Multi-pass membrane protein</topology>
    </subcellularLocation>
</comment>
<dbReference type="InterPro" id="IPR045082">
    <property type="entry name" value="ATP_syn_F0_a_bact/chloroplast"/>
</dbReference>
<evidence type="ECO:0000256" key="5">
    <source>
        <dbReference type="ARBA" id="ARBA00022692"/>
    </source>
</evidence>
<evidence type="ECO:0000256" key="4">
    <source>
        <dbReference type="ARBA" id="ARBA00022547"/>
    </source>
</evidence>
<dbReference type="GO" id="GO:0045259">
    <property type="term" value="C:proton-transporting ATP synthase complex"/>
    <property type="evidence" value="ECO:0007669"/>
    <property type="project" value="UniProtKB-KW"/>
</dbReference>
<dbReference type="EMBL" id="LRQT01000002">
    <property type="protein sequence ID" value="KXA65610.1"/>
    <property type="molecule type" value="Genomic_DNA"/>
</dbReference>
<comment type="similarity">
    <text evidence="2 11 12">Belongs to the ATPase A chain family.</text>
</comment>
<organism evidence="13">
    <name type="scientific">Veillonella atypica</name>
    <dbReference type="NCBI Taxonomy" id="39777"/>
    <lineage>
        <taxon>Bacteria</taxon>
        <taxon>Bacillati</taxon>
        <taxon>Bacillota</taxon>
        <taxon>Negativicutes</taxon>
        <taxon>Veillonellales</taxon>
        <taxon>Veillonellaceae</taxon>
        <taxon>Veillonella</taxon>
    </lineage>
</organism>
<evidence type="ECO:0000256" key="9">
    <source>
        <dbReference type="ARBA" id="ARBA00023136"/>
    </source>
</evidence>
<sequence length="233" mass="25897">MLREKGVESVELHAGHHQVVQWLGLSFNIDTLIATWITMAIVIIISVLATRNRALVPSGVQNVVETILEALEGQLSPTLGKHWPMVSSLLFTFFLFIFVGNELGLLPTLHAVTSPTADINTTAALALCSSFIVWGMGIKVKGLSYFNHFLQPYKAMLVLNIFEEIAKPITLAFRLFGNIVAGEILLEILYNLPWFVPVPWVWIAFSLFIGIIQAFIFTVLTANYLGMALSEEH</sequence>
<dbReference type="CDD" id="cd00310">
    <property type="entry name" value="ATP-synt_Fo_a_6"/>
    <property type="match status" value="1"/>
</dbReference>
<keyword evidence="9 11" id="KW-0472">Membrane</keyword>
<dbReference type="AlphaFoldDB" id="A0A133S7D4"/>
<dbReference type="PANTHER" id="PTHR42823:SF3">
    <property type="entry name" value="ATP SYNTHASE SUBUNIT A, CHLOROPLASTIC"/>
    <property type="match status" value="1"/>
</dbReference>
<dbReference type="STRING" id="39777.B7L28_07855"/>
<dbReference type="GO" id="GO:0042777">
    <property type="term" value="P:proton motive force-driven plasma membrane ATP synthesis"/>
    <property type="evidence" value="ECO:0007669"/>
    <property type="project" value="TreeGrafter"/>
</dbReference>
<evidence type="ECO:0000256" key="8">
    <source>
        <dbReference type="ARBA" id="ARBA00023065"/>
    </source>
</evidence>
<gene>
    <name evidence="11" type="primary">atpB</name>
    <name evidence="13" type="ORF">HMPREF3233_00092</name>
</gene>
<keyword evidence="6 11" id="KW-0375">Hydrogen ion transport</keyword>
<keyword evidence="5 11" id="KW-0812">Transmembrane</keyword>
<dbReference type="HAMAP" id="MF_01393">
    <property type="entry name" value="ATP_synth_a_bact"/>
    <property type="match status" value="1"/>
</dbReference>
<comment type="function">
    <text evidence="11 12">Key component of the proton channel; it plays a direct role in the translocation of protons across the membrane.</text>
</comment>
<evidence type="ECO:0000313" key="13">
    <source>
        <dbReference type="EMBL" id="KXA65610.1"/>
    </source>
</evidence>
<evidence type="ECO:0000256" key="6">
    <source>
        <dbReference type="ARBA" id="ARBA00022781"/>
    </source>
</evidence>
<evidence type="ECO:0000256" key="11">
    <source>
        <dbReference type="HAMAP-Rule" id="MF_01393"/>
    </source>
</evidence>
<dbReference type="PATRIC" id="fig|39777.7.peg.92"/>
<feature type="transmembrane region" description="Helical" evidence="11">
    <location>
        <begin position="31"/>
        <end position="49"/>
    </location>
</feature>
<keyword evidence="3 11" id="KW-0813">Transport</keyword>
<dbReference type="GO" id="GO:0046933">
    <property type="term" value="F:proton-transporting ATP synthase activity, rotational mechanism"/>
    <property type="evidence" value="ECO:0007669"/>
    <property type="project" value="UniProtKB-UniRule"/>
</dbReference>
<feature type="transmembrane region" description="Helical" evidence="11">
    <location>
        <begin position="202"/>
        <end position="225"/>
    </location>
</feature>
<accession>A0A133S7D4</accession>
<feature type="transmembrane region" description="Helical" evidence="11">
    <location>
        <begin position="119"/>
        <end position="138"/>
    </location>
</feature>
<proteinExistence type="inferred from homology"/>
<feature type="transmembrane region" description="Helical" evidence="11">
    <location>
        <begin position="82"/>
        <end position="99"/>
    </location>
</feature>
<dbReference type="Proteomes" id="UP000070226">
    <property type="component" value="Unassembled WGS sequence"/>
</dbReference>
<evidence type="ECO:0000313" key="14">
    <source>
        <dbReference type="Proteomes" id="UP000070226"/>
    </source>
</evidence>
<dbReference type="SUPFAM" id="SSF81336">
    <property type="entry name" value="F1F0 ATP synthase subunit A"/>
    <property type="match status" value="1"/>
</dbReference>
<dbReference type="InterPro" id="IPR000568">
    <property type="entry name" value="ATP_synth_F0_asu"/>
</dbReference>
<evidence type="ECO:0000256" key="12">
    <source>
        <dbReference type="RuleBase" id="RU000483"/>
    </source>
</evidence>
<keyword evidence="10 11" id="KW-0066">ATP synthesis</keyword>
<evidence type="ECO:0000256" key="1">
    <source>
        <dbReference type="ARBA" id="ARBA00004141"/>
    </source>
</evidence>
<dbReference type="InterPro" id="IPR023011">
    <property type="entry name" value="ATP_synth_F0_asu_AS"/>
</dbReference>
<dbReference type="PRINTS" id="PR00123">
    <property type="entry name" value="ATPASEA"/>
</dbReference>
<evidence type="ECO:0000256" key="10">
    <source>
        <dbReference type="ARBA" id="ARBA00023310"/>
    </source>
</evidence>
<dbReference type="InterPro" id="IPR035908">
    <property type="entry name" value="F0_ATP_A_sf"/>
</dbReference>
<reference evidence="13 14" key="1">
    <citation type="submission" date="2016-01" db="EMBL/GenBank/DDBJ databases">
        <authorList>
            <person name="Oliw E.H."/>
        </authorList>
    </citation>
    <scope>NUCLEOTIDE SEQUENCE [LARGE SCALE GENOMIC DNA]</scope>
    <source>
        <strain evidence="13 14">CMW7756B</strain>
    </source>
</reference>
<comment type="caution">
    <text evidence="13">The sequence shown here is derived from an EMBL/GenBank/DDBJ whole genome shotgun (WGS) entry which is preliminary data.</text>
</comment>
<protein>
    <recommendedName>
        <fullName evidence="11 12">ATP synthase subunit a</fullName>
    </recommendedName>
    <alternativeName>
        <fullName evidence="11">ATP synthase F0 sector subunit a</fullName>
    </alternativeName>
    <alternativeName>
        <fullName evidence="11">F-ATPase subunit 6</fullName>
    </alternativeName>
</protein>
<keyword evidence="4 11" id="KW-0138">CF(0)</keyword>
<keyword evidence="11" id="KW-1003">Cell membrane</keyword>
<keyword evidence="7 11" id="KW-1133">Transmembrane helix</keyword>
<dbReference type="PROSITE" id="PS00449">
    <property type="entry name" value="ATPASE_A"/>
    <property type="match status" value="1"/>
</dbReference>
<dbReference type="PANTHER" id="PTHR42823">
    <property type="entry name" value="ATP SYNTHASE SUBUNIT A, CHLOROPLASTIC"/>
    <property type="match status" value="1"/>
</dbReference>
<evidence type="ECO:0000256" key="3">
    <source>
        <dbReference type="ARBA" id="ARBA00022448"/>
    </source>
</evidence>
<evidence type="ECO:0000256" key="2">
    <source>
        <dbReference type="ARBA" id="ARBA00006810"/>
    </source>
</evidence>
<dbReference type="Pfam" id="PF00119">
    <property type="entry name" value="ATP-synt_A"/>
    <property type="match status" value="1"/>
</dbReference>